<keyword evidence="5" id="KW-1185">Reference proteome</keyword>
<keyword evidence="3 4" id="KW-0121">Carboxypeptidase</keyword>
<feature type="signal peptide" evidence="3">
    <location>
        <begin position="1"/>
        <end position="24"/>
    </location>
</feature>
<dbReference type="FunFam" id="3.40.50.1820:FF:000211">
    <property type="entry name" value="Carboxypeptidase"/>
    <property type="match status" value="1"/>
</dbReference>
<dbReference type="EMBL" id="SWLB01000004">
    <property type="protein sequence ID" value="KAF3339450.1"/>
    <property type="molecule type" value="Genomic_DNA"/>
</dbReference>
<evidence type="ECO:0000313" key="4">
    <source>
        <dbReference type="EMBL" id="KAF3339450.1"/>
    </source>
</evidence>
<dbReference type="PANTHER" id="PTHR11802">
    <property type="entry name" value="SERINE PROTEASE FAMILY S10 SERINE CARBOXYPEPTIDASE"/>
    <property type="match status" value="1"/>
</dbReference>
<evidence type="ECO:0000313" key="5">
    <source>
        <dbReference type="Proteomes" id="UP000623129"/>
    </source>
</evidence>
<dbReference type="InterPro" id="IPR033124">
    <property type="entry name" value="Ser_caboxypep_his_AS"/>
</dbReference>
<dbReference type="SUPFAM" id="SSF53474">
    <property type="entry name" value="alpha/beta-Hydrolases"/>
    <property type="match status" value="1"/>
</dbReference>
<comment type="caution">
    <text evidence="4">The sequence shown here is derived from an EMBL/GenBank/DDBJ whole genome shotgun (WGS) entry which is preliminary data.</text>
</comment>
<dbReference type="GO" id="GO:0006508">
    <property type="term" value="P:proteolysis"/>
    <property type="evidence" value="ECO:0007669"/>
    <property type="project" value="UniProtKB-KW"/>
</dbReference>
<dbReference type="Gene3D" id="6.10.250.940">
    <property type="match status" value="1"/>
</dbReference>
<dbReference type="InterPro" id="IPR029058">
    <property type="entry name" value="AB_hydrolase_fold"/>
</dbReference>
<dbReference type="EC" id="3.4.16.-" evidence="3"/>
<dbReference type="GO" id="GO:0005773">
    <property type="term" value="C:vacuole"/>
    <property type="evidence" value="ECO:0007669"/>
    <property type="project" value="TreeGrafter"/>
</dbReference>
<evidence type="ECO:0000256" key="1">
    <source>
        <dbReference type="ARBA" id="ARBA00009431"/>
    </source>
</evidence>
<gene>
    <name evidence="4" type="ORF">FCM35_KLT16921</name>
</gene>
<dbReference type="OrthoDB" id="443318at2759"/>
<keyword evidence="3" id="KW-0378">Hydrolase</keyword>
<dbReference type="InterPro" id="IPR018202">
    <property type="entry name" value="Ser_caboxypep_ser_AS"/>
</dbReference>
<feature type="chain" id="PRO_5033091350" description="Carboxypeptidase" evidence="3">
    <location>
        <begin position="25"/>
        <end position="466"/>
    </location>
</feature>
<dbReference type="GO" id="GO:0004185">
    <property type="term" value="F:serine-type carboxypeptidase activity"/>
    <property type="evidence" value="ECO:0007669"/>
    <property type="project" value="UniProtKB-UniRule"/>
</dbReference>
<keyword evidence="2" id="KW-0325">Glycoprotein</keyword>
<evidence type="ECO:0000256" key="3">
    <source>
        <dbReference type="RuleBase" id="RU361156"/>
    </source>
</evidence>
<dbReference type="InterPro" id="IPR001563">
    <property type="entry name" value="Peptidase_S10"/>
</dbReference>
<name>A0A833VS01_9POAL</name>
<keyword evidence="3" id="KW-0645">Protease</keyword>
<sequence length="466" mass="52378">MKAIGISLLLISISTFALFSSNEALNEAQTLHKLIWSPRQFDKTNPLYESSLAIDTDTDEIVTPLSAEAQRALREVDKIISLPGQPNGTAFAQYAGYITVNKQGRELFYYLAESPQDALTKPLVLWLNGGPGCSSLGYGAFEEVGPFRVSDDEKTLITNNYAWNKFANILFIESPAGVGYSKAKDGQINGDELTAKESYIFLLNWLERFPQYKNRPFFMAGESYAGHYIPQLADLILSKNLFKNRTSINLKGVAIGNPYVDKVDNRRSQDEYYWRREFITDEGYEVIKRDCEIYYQTDNFTEACEAARNTSNLGQFDSYNIYAPVCVTNPDGSLKKTDETDIGIDPCIDTFVEHYLNLPEVKKAFHADPNITWMACSGDIDSVVPVTTTKKSVKDMQLPIKTPWRPWDCDGQVGGFVEEYVGLTLATVRGAGHQVPSNQPMRAFYMISNFLEGKPLPNSPFVPRYD</sequence>
<reference evidence="4" key="1">
    <citation type="submission" date="2020-01" db="EMBL/GenBank/DDBJ databases">
        <title>Genome sequence of Kobresia littledalei, the first chromosome-level genome in the family Cyperaceae.</title>
        <authorList>
            <person name="Qu G."/>
        </authorList>
    </citation>
    <scope>NUCLEOTIDE SEQUENCE</scope>
    <source>
        <strain evidence="4">C.B.Clarke</strain>
        <tissue evidence="4">Leaf</tissue>
    </source>
</reference>
<dbReference type="Gene3D" id="3.40.50.1820">
    <property type="entry name" value="alpha/beta hydrolase"/>
    <property type="match status" value="1"/>
</dbReference>
<protein>
    <recommendedName>
        <fullName evidence="3">Carboxypeptidase</fullName>
        <ecNumber evidence="3">3.4.16.-</ecNumber>
    </recommendedName>
</protein>
<proteinExistence type="inferred from homology"/>
<dbReference type="PRINTS" id="PR00724">
    <property type="entry name" value="CRBOXYPTASEC"/>
</dbReference>
<dbReference type="Gene3D" id="3.40.50.12670">
    <property type="match status" value="1"/>
</dbReference>
<dbReference type="AlphaFoldDB" id="A0A833VS01"/>
<dbReference type="PANTHER" id="PTHR11802:SF470">
    <property type="entry name" value="CARBOXYPEPTIDASE"/>
    <property type="match status" value="1"/>
</dbReference>
<dbReference type="Pfam" id="PF00450">
    <property type="entry name" value="Peptidase_S10"/>
    <property type="match status" value="1"/>
</dbReference>
<evidence type="ECO:0000256" key="2">
    <source>
        <dbReference type="ARBA" id="ARBA00023180"/>
    </source>
</evidence>
<dbReference type="PROSITE" id="PS00131">
    <property type="entry name" value="CARBOXYPEPT_SER_SER"/>
    <property type="match status" value="1"/>
</dbReference>
<dbReference type="PROSITE" id="PS00560">
    <property type="entry name" value="CARBOXYPEPT_SER_HIS"/>
    <property type="match status" value="1"/>
</dbReference>
<organism evidence="4 5">
    <name type="scientific">Carex littledalei</name>
    <dbReference type="NCBI Taxonomy" id="544730"/>
    <lineage>
        <taxon>Eukaryota</taxon>
        <taxon>Viridiplantae</taxon>
        <taxon>Streptophyta</taxon>
        <taxon>Embryophyta</taxon>
        <taxon>Tracheophyta</taxon>
        <taxon>Spermatophyta</taxon>
        <taxon>Magnoliopsida</taxon>
        <taxon>Liliopsida</taxon>
        <taxon>Poales</taxon>
        <taxon>Cyperaceae</taxon>
        <taxon>Cyperoideae</taxon>
        <taxon>Cariceae</taxon>
        <taxon>Carex</taxon>
        <taxon>Carex subgen. Euthyceras</taxon>
    </lineage>
</organism>
<comment type="similarity">
    <text evidence="1 3">Belongs to the peptidase S10 family.</text>
</comment>
<dbReference type="Proteomes" id="UP000623129">
    <property type="component" value="Unassembled WGS sequence"/>
</dbReference>
<accession>A0A833VS01</accession>
<keyword evidence="3" id="KW-0732">Signal</keyword>